<evidence type="ECO:0000313" key="3">
    <source>
        <dbReference type="Proteomes" id="UP001432202"/>
    </source>
</evidence>
<dbReference type="EMBL" id="CP146016">
    <property type="protein sequence ID" value="WWQ59513.1"/>
    <property type="molecule type" value="Genomic_DNA"/>
</dbReference>
<evidence type="ECO:0000313" key="2">
    <source>
        <dbReference type="EMBL" id="WWQ59513.1"/>
    </source>
</evidence>
<protein>
    <submittedName>
        <fullName evidence="2">HEPN domain-containing protein</fullName>
    </submittedName>
</protein>
<dbReference type="SUPFAM" id="SSF81593">
    <property type="entry name" value="Nucleotidyltransferase substrate binding subunit/domain"/>
    <property type="match status" value="1"/>
</dbReference>
<keyword evidence="3" id="KW-1185">Reference proteome</keyword>
<dbReference type="Pfam" id="PF05168">
    <property type="entry name" value="HEPN"/>
    <property type="match status" value="1"/>
</dbReference>
<dbReference type="PROSITE" id="PS50910">
    <property type="entry name" value="HEPN"/>
    <property type="match status" value="1"/>
</dbReference>
<sequence>MKKTALQFLRDGKRDLEEGAYNNAIFYAEEAVQLYIKTVLLELFATEIRSHDIRSLLSSLSLNLEESGYSRFSQEIRDLARSYRDALTDLENAYINSRCGGIEYNKEQVEELIKIAEKVINKLEEISKNVKLGKE</sequence>
<organism evidence="2 3">
    <name type="scientific">Sulfolobus tengchongensis</name>
    <dbReference type="NCBI Taxonomy" id="207809"/>
    <lineage>
        <taxon>Archaea</taxon>
        <taxon>Thermoproteota</taxon>
        <taxon>Thermoprotei</taxon>
        <taxon>Sulfolobales</taxon>
        <taxon>Sulfolobaceae</taxon>
        <taxon>Sulfolobus</taxon>
    </lineage>
</organism>
<dbReference type="SMART" id="SM00748">
    <property type="entry name" value="HEPN"/>
    <property type="match status" value="1"/>
</dbReference>
<accession>A0AAX4KXG7</accession>
<gene>
    <name evidence="2" type="ORF">V6M85_08405</name>
</gene>
<reference evidence="2 3" key="1">
    <citation type="submission" date="2024-02" db="EMBL/GenBank/DDBJ databases">
        <title>STSV induces naive adaptation in Sulfolobus.</title>
        <authorList>
            <person name="Xiang X."/>
            <person name="Song M."/>
        </authorList>
    </citation>
    <scope>NUCLEOTIDE SEQUENCE [LARGE SCALE GENOMIC DNA]</scope>
    <source>
        <strain evidence="2 3">RT2</strain>
    </source>
</reference>
<dbReference type="Proteomes" id="UP001432202">
    <property type="component" value="Chromosome"/>
</dbReference>
<dbReference type="RefSeq" id="WP_338598716.1">
    <property type="nucleotide sequence ID" value="NZ_CP146016.1"/>
</dbReference>
<feature type="domain" description="HEPN" evidence="1">
    <location>
        <begin position="2"/>
        <end position="119"/>
    </location>
</feature>
<dbReference type="InterPro" id="IPR007842">
    <property type="entry name" value="HEPN_dom"/>
</dbReference>
<evidence type="ECO:0000259" key="1">
    <source>
        <dbReference type="PROSITE" id="PS50910"/>
    </source>
</evidence>
<dbReference type="AlphaFoldDB" id="A0AAX4KXG7"/>
<dbReference type="GeneID" id="89336784"/>
<name>A0AAX4KXG7_9CREN</name>
<dbReference type="Gene3D" id="1.20.120.330">
    <property type="entry name" value="Nucleotidyltransferases domain 2"/>
    <property type="match status" value="1"/>
</dbReference>
<proteinExistence type="predicted"/>